<keyword evidence="5 11" id="KW-0808">Transferase</keyword>
<evidence type="ECO:0000256" key="4">
    <source>
        <dbReference type="ARBA" id="ARBA00022642"/>
    </source>
</evidence>
<evidence type="ECO:0000256" key="11">
    <source>
        <dbReference type="HAMAP-Rule" id="MF_00244"/>
    </source>
</evidence>
<dbReference type="AlphaFoldDB" id="A0A395LXQ5"/>
<evidence type="ECO:0000256" key="9">
    <source>
        <dbReference type="ARBA" id="ARBA00023027"/>
    </source>
</evidence>
<dbReference type="NCBIfam" id="TIGR00125">
    <property type="entry name" value="cyt_tran_rel"/>
    <property type="match status" value="1"/>
</dbReference>
<keyword evidence="4 11" id="KW-0662">Pyridine nucleotide biosynthesis</keyword>
<evidence type="ECO:0000256" key="2">
    <source>
        <dbReference type="ARBA" id="ARBA00005019"/>
    </source>
</evidence>
<dbReference type="UniPathway" id="UPA00253">
    <property type="reaction ID" value="UER00332"/>
</dbReference>
<dbReference type="EMBL" id="PHFL01000067">
    <property type="protein sequence ID" value="RFM23350.1"/>
    <property type="molecule type" value="Genomic_DNA"/>
</dbReference>
<keyword evidence="7 11" id="KW-0547">Nucleotide-binding</keyword>
<dbReference type="NCBIfam" id="TIGR00482">
    <property type="entry name" value="nicotinate (nicotinamide) nucleotide adenylyltransferase"/>
    <property type="match status" value="1"/>
</dbReference>
<dbReference type="Proteomes" id="UP000266389">
    <property type="component" value="Unassembled WGS sequence"/>
</dbReference>
<feature type="domain" description="Cytidyltransferase-like" evidence="12">
    <location>
        <begin position="6"/>
        <end position="168"/>
    </location>
</feature>
<evidence type="ECO:0000313" key="14">
    <source>
        <dbReference type="Proteomes" id="UP000266389"/>
    </source>
</evidence>
<reference evidence="13 14" key="1">
    <citation type="journal article" date="2011" name="ISME J.">
        <title>Community ecology of hot spring cyanobacterial mats: predominant populations and their functional potential.</title>
        <authorList>
            <person name="Klatt C.G."/>
            <person name="Wood J.M."/>
            <person name="Rusch D.B."/>
            <person name="Bateson M.M."/>
            <person name="Hamamura N."/>
            <person name="Heidelberg J.F."/>
            <person name="Grossman A.R."/>
            <person name="Bhaya D."/>
            <person name="Cohan F.M."/>
            <person name="Kuhl M."/>
            <person name="Bryant D.A."/>
            <person name="Ward D.M."/>
        </authorList>
    </citation>
    <scope>NUCLEOTIDE SEQUENCE [LARGE SCALE GENOMIC DNA]</scope>
    <source>
        <strain evidence="13">OS</strain>
    </source>
</reference>
<comment type="function">
    <text evidence="1 11">Catalyzes the reversible adenylation of nicotinate mononucleotide (NaMN) to nicotinic acid adenine dinucleotide (NaAD).</text>
</comment>
<comment type="catalytic activity">
    <reaction evidence="10 11">
        <text>nicotinate beta-D-ribonucleotide + ATP + H(+) = deamido-NAD(+) + diphosphate</text>
        <dbReference type="Rhea" id="RHEA:22860"/>
        <dbReference type="ChEBI" id="CHEBI:15378"/>
        <dbReference type="ChEBI" id="CHEBI:30616"/>
        <dbReference type="ChEBI" id="CHEBI:33019"/>
        <dbReference type="ChEBI" id="CHEBI:57502"/>
        <dbReference type="ChEBI" id="CHEBI:58437"/>
        <dbReference type="EC" id="2.7.7.18"/>
    </reaction>
</comment>
<keyword evidence="9 11" id="KW-0520">NAD</keyword>
<keyword evidence="8 11" id="KW-0067">ATP-binding</keyword>
<evidence type="ECO:0000256" key="6">
    <source>
        <dbReference type="ARBA" id="ARBA00022695"/>
    </source>
</evidence>
<dbReference type="Gene3D" id="3.40.50.620">
    <property type="entry name" value="HUPs"/>
    <property type="match status" value="1"/>
</dbReference>
<accession>A0A395LXQ5</accession>
<proteinExistence type="inferred from homology"/>
<dbReference type="InterPro" id="IPR004821">
    <property type="entry name" value="Cyt_trans-like"/>
</dbReference>
<dbReference type="InterPro" id="IPR005248">
    <property type="entry name" value="NadD/NMNAT"/>
</dbReference>
<dbReference type="CDD" id="cd02165">
    <property type="entry name" value="NMNAT"/>
    <property type="match status" value="1"/>
</dbReference>
<protein>
    <recommendedName>
        <fullName evidence="11">Probable nicotinate-nucleotide adenylyltransferase</fullName>
        <ecNumber evidence="11">2.7.7.18</ecNumber>
    </recommendedName>
    <alternativeName>
        <fullName evidence="11">Deamido-NAD(+) diphosphorylase</fullName>
    </alternativeName>
    <alternativeName>
        <fullName evidence="11">Deamido-NAD(+) pyrophosphorylase</fullName>
    </alternativeName>
    <alternativeName>
        <fullName evidence="11">Nicotinate mononucleotide adenylyltransferase</fullName>
        <shortName evidence="11">NaMN adenylyltransferase</shortName>
    </alternativeName>
</protein>
<evidence type="ECO:0000256" key="10">
    <source>
        <dbReference type="ARBA" id="ARBA00048721"/>
    </source>
</evidence>
<gene>
    <name evidence="11 13" type="primary">nadD</name>
    <name evidence="13" type="ORF">D0433_11845</name>
</gene>
<comment type="similarity">
    <text evidence="3 11">Belongs to the NadD family.</text>
</comment>
<comment type="pathway">
    <text evidence="2 11">Cofactor biosynthesis; NAD(+) biosynthesis; deamido-NAD(+) from nicotinate D-ribonucleotide: step 1/1.</text>
</comment>
<evidence type="ECO:0000256" key="5">
    <source>
        <dbReference type="ARBA" id="ARBA00022679"/>
    </source>
</evidence>
<evidence type="ECO:0000256" key="7">
    <source>
        <dbReference type="ARBA" id="ARBA00022741"/>
    </source>
</evidence>
<evidence type="ECO:0000256" key="1">
    <source>
        <dbReference type="ARBA" id="ARBA00002324"/>
    </source>
</evidence>
<sequence>MSSIVLFGGTFDPPHLGHLALCTLTRELLRPDTVILSVSRNPLKSGATATDQQRFAMTQLLAQDLNETGACFQASDWELAQPDPSYTLETLQHLAEQYPGAKLFLAIGEDNYRIFSKWKSPDKILQMAELLVFSRQVQSSPPSLLPEFPNASVRFIKLDLPLSSSMLRLELAKPDQRKAALRKIPSVVARYIEEHNLYLASES</sequence>
<keyword evidence="6 11" id="KW-0548">Nucleotidyltransferase</keyword>
<dbReference type="HAMAP" id="MF_00244">
    <property type="entry name" value="NaMN_adenylyltr"/>
    <property type="match status" value="1"/>
</dbReference>
<dbReference type="PANTHER" id="PTHR39321:SF3">
    <property type="entry name" value="PHOSPHOPANTETHEINE ADENYLYLTRANSFERASE"/>
    <property type="match status" value="1"/>
</dbReference>
<dbReference type="EC" id="2.7.7.18" evidence="11"/>
<evidence type="ECO:0000259" key="12">
    <source>
        <dbReference type="Pfam" id="PF01467"/>
    </source>
</evidence>
<comment type="caution">
    <text evidence="13">The sequence shown here is derived from an EMBL/GenBank/DDBJ whole genome shotgun (WGS) entry which is preliminary data.</text>
</comment>
<evidence type="ECO:0000313" key="13">
    <source>
        <dbReference type="EMBL" id="RFM23350.1"/>
    </source>
</evidence>
<dbReference type="PANTHER" id="PTHR39321">
    <property type="entry name" value="NICOTINATE-NUCLEOTIDE ADENYLYLTRANSFERASE-RELATED"/>
    <property type="match status" value="1"/>
</dbReference>
<dbReference type="InterPro" id="IPR014729">
    <property type="entry name" value="Rossmann-like_a/b/a_fold"/>
</dbReference>
<dbReference type="GO" id="GO:0004515">
    <property type="term" value="F:nicotinate-nucleotide adenylyltransferase activity"/>
    <property type="evidence" value="ECO:0007669"/>
    <property type="project" value="UniProtKB-UniRule"/>
</dbReference>
<evidence type="ECO:0000256" key="3">
    <source>
        <dbReference type="ARBA" id="ARBA00009014"/>
    </source>
</evidence>
<evidence type="ECO:0000256" key="8">
    <source>
        <dbReference type="ARBA" id="ARBA00022840"/>
    </source>
</evidence>
<dbReference type="GO" id="GO:0009435">
    <property type="term" value="P:NAD+ biosynthetic process"/>
    <property type="evidence" value="ECO:0007669"/>
    <property type="project" value="UniProtKB-UniRule"/>
</dbReference>
<dbReference type="SUPFAM" id="SSF52374">
    <property type="entry name" value="Nucleotidylyl transferase"/>
    <property type="match status" value="1"/>
</dbReference>
<dbReference type="GO" id="GO:0005524">
    <property type="term" value="F:ATP binding"/>
    <property type="evidence" value="ECO:0007669"/>
    <property type="project" value="UniProtKB-KW"/>
</dbReference>
<name>A0A395LXQ5_9BACT</name>
<organism evidence="13 14">
    <name type="scientific">Candidatus Thermochlorobacter aerophilus</name>
    <dbReference type="NCBI Taxonomy" id="1868324"/>
    <lineage>
        <taxon>Bacteria</taxon>
        <taxon>Pseudomonadati</taxon>
        <taxon>Chlorobiota</taxon>
        <taxon>Chlorobiia</taxon>
        <taxon>Chlorobiales</taxon>
        <taxon>Candidatus Thermochlorobacteriaceae</taxon>
        <taxon>Candidatus Thermochlorobacter</taxon>
    </lineage>
</organism>
<dbReference type="Pfam" id="PF01467">
    <property type="entry name" value="CTP_transf_like"/>
    <property type="match status" value="1"/>
</dbReference>